<protein>
    <submittedName>
        <fullName evidence="2">UTP:RNA uridylyltransferase 1</fullName>
    </submittedName>
</protein>
<dbReference type="Gene3D" id="1.10.1410.10">
    <property type="match status" value="1"/>
</dbReference>
<dbReference type="Pfam" id="PF22600">
    <property type="entry name" value="MTPAP-like_central"/>
    <property type="match status" value="1"/>
</dbReference>
<dbReference type="EMBL" id="WVUK01000053">
    <property type="protein sequence ID" value="KAF7494243.1"/>
    <property type="molecule type" value="Genomic_DNA"/>
</dbReference>
<dbReference type="Gene3D" id="3.30.460.10">
    <property type="entry name" value="Beta Polymerase, domain 2"/>
    <property type="match status" value="1"/>
</dbReference>
<dbReference type="Proteomes" id="UP000070412">
    <property type="component" value="Unassembled WGS sequence"/>
</dbReference>
<dbReference type="EnsemblMetazoa" id="SSS_1173s_mrna">
    <property type="protein sequence ID" value="KAF7494243.1"/>
    <property type="gene ID" value="SSS_1173"/>
</dbReference>
<keyword evidence="2" id="KW-0548">Nucleotidyltransferase</keyword>
<reference evidence="4" key="1">
    <citation type="journal article" date="2020" name="PLoS Negl. Trop. Dis.">
        <title>High-quality nuclear genome for Sarcoptes scabiei-A critical resource for a neglected parasite.</title>
        <authorList>
            <person name="Korhonen P.K."/>
            <person name="Gasser R.B."/>
            <person name="Ma G."/>
            <person name="Wang T."/>
            <person name="Stroehlein A.J."/>
            <person name="Young N.D."/>
            <person name="Ang C.S."/>
            <person name="Fernando D.D."/>
            <person name="Lu H.C."/>
            <person name="Taylor S."/>
            <person name="Reynolds S.L."/>
            <person name="Mofiz E."/>
            <person name="Najaraj S.H."/>
            <person name="Gowda H."/>
            <person name="Madugundu A."/>
            <person name="Renuse S."/>
            <person name="Holt D."/>
            <person name="Pandey A."/>
            <person name="Papenfuss A.T."/>
            <person name="Fischer K."/>
        </authorList>
    </citation>
    <scope>NUCLEOTIDE SEQUENCE [LARGE SCALE GENOMIC DNA]</scope>
</reference>
<dbReference type="InterPro" id="IPR043519">
    <property type="entry name" value="NT_sf"/>
</dbReference>
<evidence type="ECO:0000313" key="3">
    <source>
        <dbReference type="EnsemblMetazoa" id="KAF7494243.1"/>
    </source>
</evidence>
<evidence type="ECO:0000313" key="4">
    <source>
        <dbReference type="Proteomes" id="UP000070412"/>
    </source>
</evidence>
<dbReference type="GO" id="GO:0031123">
    <property type="term" value="P:RNA 3'-end processing"/>
    <property type="evidence" value="ECO:0007669"/>
    <property type="project" value="TreeGrafter"/>
</dbReference>
<evidence type="ECO:0000259" key="1">
    <source>
        <dbReference type="Pfam" id="PF22600"/>
    </source>
</evidence>
<keyword evidence="4" id="KW-1185">Reference proteome</keyword>
<evidence type="ECO:0000313" key="2">
    <source>
        <dbReference type="EMBL" id="KAF7494243.1"/>
    </source>
</evidence>
<feature type="domain" description="Poly(A) RNA polymerase mitochondrial-like central palm" evidence="1">
    <location>
        <begin position="65"/>
        <end position="208"/>
    </location>
</feature>
<sequence>MALNYPHQAFRLTSGDSSERKLEFFKRILEHIKQNEEQATSSDNLLSIVDYLVEKLLLPENISFRLYQMVYRLQQFFCTRDIDCELKIFGSVGSGLALKDQYDVDVYLESLSNQFSYNNKSIPQLNKYLRDLQKLVEANENRLFPLGCRIELITHPKIRVPLLRIFNDTNFGRVDEDDDDGDVEVVSIRCDLNINSPFGVENTKFIKFLCDFEPKFKAMAILVKLWARDFLPQSLEIKLSSYAALLLVIFFLQNRKILPPIRKFIQASPHRAYIDGYRVDFCTDISRINFKKTQEQTPIHKLFAGFFDYYTRLDYRWNRLSVFEGRLEAKKHPVFNLVLFDPFEHTHNTTSQVKLREFVERMKKTQQLFGFV</sequence>
<reference evidence="2" key="2">
    <citation type="submission" date="2020-01" db="EMBL/GenBank/DDBJ databases">
        <authorList>
            <person name="Korhonen P.K.K."/>
            <person name="Guangxu M.G."/>
            <person name="Wang T.W."/>
            <person name="Stroehlein A.J.S."/>
            <person name="Young N.D."/>
            <person name="Ang C.-S.A."/>
            <person name="Fernando D.W.F."/>
            <person name="Lu H.L."/>
            <person name="Taylor S.T."/>
            <person name="Ehtesham M.E.M."/>
            <person name="Najaraj S.H.N."/>
            <person name="Harsha G.H.G."/>
            <person name="Madugundu A.M."/>
            <person name="Renuse S.R."/>
            <person name="Holt D.H."/>
            <person name="Pandey A.P."/>
            <person name="Papenfuss A.P."/>
            <person name="Gasser R.B.G."/>
            <person name="Fischer K.F."/>
        </authorList>
    </citation>
    <scope>NUCLEOTIDE SEQUENCE</scope>
    <source>
        <strain evidence="2">SSS_KF_BRIS2020</strain>
    </source>
</reference>
<dbReference type="OrthoDB" id="407432at2759"/>
<name>A0A834RIJ6_SARSC</name>
<accession>A0A834RIJ6</accession>
<dbReference type="GO" id="GO:0016779">
    <property type="term" value="F:nucleotidyltransferase activity"/>
    <property type="evidence" value="ECO:0007669"/>
    <property type="project" value="UniProtKB-KW"/>
</dbReference>
<dbReference type="PANTHER" id="PTHR12271:SF40">
    <property type="entry name" value="POLY(A) RNA POLYMERASE GLD2"/>
    <property type="match status" value="1"/>
</dbReference>
<dbReference type="AlphaFoldDB" id="A0A834RIJ6"/>
<gene>
    <name evidence="2" type="ORF">SSS_1173</name>
</gene>
<keyword evidence="2" id="KW-0808">Transferase</keyword>
<reference evidence="3" key="3">
    <citation type="submission" date="2022-06" db="UniProtKB">
        <authorList>
            <consortium name="EnsemblMetazoa"/>
        </authorList>
    </citation>
    <scope>IDENTIFICATION</scope>
</reference>
<dbReference type="SUPFAM" id="SSF81301">
    <property type="entry name" value="Nucleotidyltransferase"/>
    <property type="match status" value="1"/>
</dbReference>
<dbReference type="SUPFAM" id="SSF81631">
    <property type="entry name" value="PAP/OAS1 substrate-binding domain"/>
    <property type="match status" value="1"/>
</dbReference>
<organism evidence="2">
    <name type="scientific">Sarcoptes scabiei</name>
    <name type="common">Itch mite</name>
    <name type="synonym">Acarus scabiei</name>
    <dbReference type="NCBI Taxonomy" id="52283"/>
    <lineage>
        <taxon>Eukaryota</taxon>
        <taxon>Metazoa</taxon>
        <taxon>Ecdysozoa</taxon>
        <taxon>Arthropoda</taxon>
        <taxon>Chelicerata</taxon>
        <taxon>Arachnida</taxon>
        <taxon>Acari</taxon>
        <taxon>Acariformes</taxon>
        <taxon>Sarcoptiformes</taxon>
        <taxon>Astigmata</taxon>
        <taxon>Psoroptidia</taxon>
        <taxon>Sarcoptoidea</taxon>
        <taxon>Sarcoptidae</taxon>
        <taxon>Sarcoptinae</taxon>
        <taxon>Sarcoptes</taxon>
    </lineage>
</organism>
<dbReference type="InterPro" id="IPR054708">
    <property type="entry name" value="MTPAP-like_central"/>
</dbReference>
<proteinExistence type="predicted"/>
<dbReference type="PANTHER" id="PTHR12271">
    <property type="entry name" value="POLY A POLYMERASE CID PAP -RELATED"/>
    <property type="match status" value="1"/>
</dbReference>